<dbReference type="InterPro" id="IPR052637">
    <property type="entry name" value="KLHDC3-like"/>
</dbReference>
<dbReference type="SUPFAM" id="SSF117281">
    <property type="entry name" value="Kelch motif"/>
    <property type="match status" value="1"/>
</dbReference>
<dbReference type="GO" id="GO:0003682">
    <property type="term" value="F:chromatin binding"/>
    <property type="evidence" value="ECO:0000318"/>
    <property type="project" value="GO_Central"/>
</dbReference>
<dbReference type="OMA" id="SQETYVF"/>
<dbReference type="PhylomeDB" id="A7S067"/>
<dbReference type="PANTHER" id="PTHR46461:SF1">
    <property type="entry name" value="KELCH DOMAIN-CONTAINING PROTEIN 3"/>
    <property type="match status" value="1"/>
</dbReference>
<dbReference type="Pfam" id="PF24681">
    <property type="entry name" value="Kelch_KLHDC2_KLHL20_DRC7"/>
    <property type="match status" value="1"/>
</dbReference>
<organism evidence="2 3">
    <name type="scientific">Nematostella vectensis</name>
    <name type="common">Starlet sea anemone</name>
    <dbReference type="NCBI Taxonomy" id="45351"/>
    <lineage>
        <taxon>Eukaryota</taxon>
        <taxon>Metazoa</taxon>
        <taxon>Cnidaria</taxon>
        <taxon>Anthozoa</taxon>
        <taxon>Hexacorallia</taxon>
        <taxon>Actiniaria</taxon>
        <taxon>Edwardsiidae</taxon>
        <taxon>Nematostella</taxon>
    </lineage>
</organism>
<dbReference type="OrthoDB" id="432528at2759"/>
<dbReference type="FunFam" id="2.120.10.80:FF:000217">
    <property type="entry name" value="Host cell factor-like Protein"/>
    <property type="match status" value="1"/>
</dbReference>
<dbReference type="SMART" id="SM00612">
    <property type="entry name" value="Kelch"/>
    <property type="match status" value="4"/>
</dbReference>
<reference evidence="2 3" key="1">
    <citation type="journal article" date="2007" name="Science">
        <title>Sea anemone genome reveals ancestral eumetazoan gene repertoire and genomic organization.</title>
        <authorList>
            <person name="Putnam N.H."/>
            <person name="Srivastava M."/>
            <person name="Hellsten U."/>
            <person name="Dirks B."/>
            <person name="Chapman J."/>
            <person name="Salamov A."/>
            <person name="Terry A."/>
            <person name="Shapiro H."/>
            <person name="Lindquist E."/>
            <person name="Kapitonov V.V."/>
            <person name="Jurka J."/>
            <person name="Genikhovich G."/>
            <person name="Grigoriev I.V."/>
            <person name="Lucas S.M."/>
            <person name="Steele R.E."/>
            <person name="Finnerty J.R."/>
            <person name="Technau U."/>
            <person name="Martindale M.Q."/>
            <person name="Rokhsar D.S."/>
        </authorList>
    </citation>
    <scope>NUCLEOTIDE SEQUENCE [LARGE SCALE GENOMIC DNA]</scope>
    <source>
        <strain evidence="3">CH2 X CH6</strain>
    </source>
</reference>
<evidence type="ECO:0000313" key="2">
    <source>
        <dbReference type="EMBL" id="EDO42909.1"/>
    </source>
</evidence>
<dbReference type="EMBL" id="DS469559">
    <property type="protein sequence ID" value="EDO42909.1"/>
    <property type="molecule type" value="Genomic_DNA"/>
</dbReference>
<dbReference type="HOGENOM" id="CLU_045453_0_0_1"/>
<gene>
    <name evidence="2" type="ORF">NEMVEDRAFT_v1g99370</name>
</gene>
<dbReference type="KEGG" id="nve:5514814"/>
<dbReference type="InterPro" id="IPR015915">
    <property type="entry name" value="Kelch-typ_b-propeller"/>
</dbReference>
<keyword evidence="1" id="KW-0880">Kelch repeat</keyword>
<dbReference type="InterPro" id="IPR006652">
    <property type="entry name" value="Kelch_1"/>
</dbReference>
<dbReference type="Proteomes" id="UP000001593">
    <property type="component" value="Unassembled WGS sequence"/>
</dbReference>
<name>A7S067_NEMVE</name>
<dbReference type="AlphaFoldDB" id="A7S067"/>
<accession>A7S067</accession>
<dbReference type="FunFam" id="2.120.10.80:FF:000055">
    <property type="entry name" value="kelch domain-containing protein 3 isoform X1"/>
    <property type="match status" value="1"/>
</dbReference>
<sequence length="367" mass="41238">MRWVQHVEGGPRRVNHAAVAVRERFVFSFGGYCTGEDYFSIHKLDVHVFDIVTCRWTKLQTPSEEDPCECTPYMRYGHSASIVDDTVYIFGGRSDVQGACNTLYCFDTTTLTWSRPPTKGKPPAARDGHTACVIGKKIYIFGGYEEEGECFSNTVEYLDTESLTWYRCKIKGSQSPASWRDFHTATAIGTDMYIFGGRGDMLGPFHSGQEVYTNTVSIFNTEECSWHNASPSGDVPIGRRSHSAICYDNCLYVFGGYNGRQREHYNDIYRLDTKSLVWGKVDVPGVPPCPRRRHCWCLLGSTSVIFGGTSPIAGSTTDDEFSLQDHSDLYVLDFDPTLRTLCKIAVLQHKLDIGVLPKVLRYVTVTI</sequence>
<dbReference type="STRING" id="45351.A7S067"/>
<dbReference type="eggNOG" id="KOG4693">
    <property type="taxonomic scope" value="Eukaryota"/>
</dbReference>
<evidence type="ECO:0000313" key="3">
    <source>
        <dbReference type="Proteomes" id="UP000001593"/>
    </source>
</evidence>
<protein>
    <recommendedName>
        <fullName evidence="4">Kelch domain-containing protein 3</fullName>
    </recommendedName>
</protein>
<dbReference type="InParanoid" id="A7S067"/>
<keyword evidence="3" id="KW-1185">Reference proteome</keyword>
<dbReference type="GO" id="GO:0005737">
    <property type="term" value="C:cytoplasm"/>
    <property type="evidence" value="ECO:0000318"/>
    <property type="project" value="GO_Central"/>
</dbReference>
<dbReference type="PANTHER" id="PTHR46461">
    <property type="entry name" value="KELCH DOMAIN-CONTAINING PROTEIN 3"/>
    <property type="match status" value="1"/>
</dbReference>
<dbReference type="Gene3D" id="2.120.10.80">
    <property type="entry name" value="Kelch-type beta propeller"/>
    <property type="match status" value="2"/>
</dbReference>
<evidence type="ECO:0008006" key="4">
    <source>
        <dbReference type="Google" id="ProtNLM"/>
    </source>
</evidence>
<evidence type="ECO:0000256" key="1">
    <source>
        <dbReference type="ARBA" id="ARBA00022441"/>
    </source>
</evidence>
<proteinExistence type="predicted"/>